<dbReference type="EMBL" id="ABXY01000029">
    <property type="protein sequence ID" value="EEB20630.1"/>
    <property type="molecule type" value="Genomic_DNA"/>
</dbReference>
<sequence length="68" mass="7873">MELIIIARTSQSTRPASRRRRFGKIERKVGANGQISYDASYIPPVEARSQYPHLPARIHKRFDKGYET</sequence>
<evidence type="ECO:0000313" key="2">
    <source>
        <dbReference type="Proteomes" id="UP000003882"/>
    </source>
</evidence>
<proteinExistence type="predicted"/>
<organism evidence="1 2">
    <name type="scientific">Bifidobacterium catenulatum DSM 16992 = JCM 1194 = LMG 11043</name>
    <dbReference type="NCBI Taxonomy" id="566552"/>
    <lineage>
        <taxon>Bacteria</taxon>
        <taxon>Bacillati</taxon>
        <taxon>Actinomycetota</taxon>
        <taxon>Actinomycetes</taxon>
        <taxon>Bifidobacteriales</taxon>
        <taxon>Bifidobacteriaceae</taxon>
        <taxon>Bifidobacterium</taxon>
    </lineage>
</organism>
<accession>B6XXI2</accession>
<reference evidence="1 2" key="1">
    <citation type="submission" date="2008-10" db="EMBL/GenBank/DDBJ databases">
        <title>Draft genome sequence of Bifidobacterium catenulatum (DSM 16992).</title>
        <authorList>
            <person name="Sudarsanam P."/>
            <person name="Ley R."/>
            <person name="Guruge J."/>
            <person name="Turnbaugh P.J."/>
            <person name="Mahowald M."/>
            <person name="Liep D."/>
            <person name="Gordon J."/>
        </authorList>
    </citation>
    <scope>NUCLEOTIDE SEQUENCE [LARGE SCALE GENOMIC DNA]</scope>
    <source>
        <strain evidence="1 2">DSM 16992</strain>
    </source>
</reference>
<dbReference type="eggNOG" id="COG0582">
    <property type="taxonomic scope" value="Bacteria"/>
</dbReference>
<name>B6XXI2_9BIFI</name>
<protein>
    <submittedName>
        <fullName evidence="1">Uncharacterized protein</fullName>
    </submittedName>
</protein>
<dbReference type="AlphaFoldDB" id="B6XXI2"/>
<comment type="caution">
    <text evidence="1">The sequence shown here is derived from an EMBL/GenBank/DDBJ whole genome shotgun (WGS) entry which is preliminary data.</text>
</comment>
<reference evidence="1 2" key="2">
    <citation type="submission" date="2008-10" db="EMBL/GenBank/DDBJ databases">
        <authorList>
            <person name="Fulton L."/>
            <person name="Clifton S."/>
            <person name="Fulton B."/>
            <person name="Xu J."/>
            <person name="Minx P."/>
            <person name="Pepin K.H."/>
            <person name="Johnson M."/>
            <person name="Bhonagiri V."/>
            <person name="Nash W.E."/>
            <person name="Mardis E.R."/>
            <person name="Wilson R.K."/>
        </authorList>
    </citation>
    <scope>NUCLEOTIDE SEQUENCE [LARGE SCALE GENOMIC DNA]</scope>
    <source>
        <strain evidence="1 2">DSM 16992</strain>
    </source>
</reference>
<dbReference type="Proteomes" id="UP000003882">
    <property type="component" value="Unassembled WGS sequence"/>
</dbReference>
<gene>
    <name evidence="1" type="ORF">BIFCAT_01942</name>
</gene>
<evidence type="ECO:0000313" key="1">
    <source>
        <dbReference type="EMBL" id="EEB20630.1"/>
    </source>
</evidence>